<dbReference type="OMA" id="FLPDMCG"/>
<feature type="region of interest" description="Disordered" evidence="1">
    <location>
        <begin position="274"/>
        <end position="293"/>
    </location>
</feature>
<reference evidence="4" key="3">
    <citation type="submission" date="2015-02" db="UniProtKB">
        <authorList>
            <consortium name="EnsemblProtists"/>
        </authorList>
    </citation>
    <scope>IDENTIFICATION</scope>
    <source>
        <strain evidence="4">DAOM BR144</strain>
    </source>
</reference>
<evidence type="ECO:0008006" key="6">
    <source>
        <dbReference type="Google" id="ProtNLM"/>
    </source>
</evidence>
<dbReference type="InParanoid" id="K3WP29"/>
<organism evidence="4 5">
    <name type="scientific">Globisporangium ultimum (strain ATCC 200006 / CBS 805.95 / DAOM BR144)</name>
    <name type="common">Pythium ultimum</name>
    <dbReference type="NCBI Taxonomy" id="431595"/>
    <lineage>
        <taxon>Eukaryota</taxon>
        <taxon>Sar</taxon>
        <taxon>Stramenopiles</taxon>
        <taxon>Oomycota</taxon>
        <taxon>Peronosporomycetes</taxon>
        <taxon>Pythiales</taxon>
        <taxon>Pythiaceae</taxon>
        <taxon>Globisporangium</taxon>
    </lineage>
</organism>
<dbReference type="AlphaFoldDB" id="K3WP29"/>
<dbReference type="VEuPathDB" id="FungiDB:PYU1_G006709"/>
<feature type="signal peptide" evidence="3">
    <location>
        <begin position="1"/>
        <end position="23"/>
    </location>
</feature>
<keyword evidence="2" id="KW-0472">Membrane</keyword>
<reference evidence="5" key="1">
    <citation type="journal article" date="2010" name="Genome Biol.">
        <title>Genome sequence of the necrotrophic plant pathogen Pythium ultimum reveals original pathogenicity mechanisms and effector repertoire.</title>
        <authorList>
            <person name="Levesque C.A."/>
            <person name="Brouwer H."/>
            <person name="Cano L."/>
            <person name="Hamilton J.P."/>
            <person name="Holt C."/>
            <person name="Huitema E."/>
            <person name="Raffaele S."/>
            <person name="Robideau G.P."/>
            <person name="Thines M."/>
            <person name="Win J."/>
            <person name="Zerillo M.M."/>
            <person name="Beakes G.W."/>
            <person name="Boore J.L."/>
            <person name="Busam D."/>
            <person name="Dumas B."/>
            <person name="Ferriera S."/>
            <person name="Fuerstenberg S.I."/>
            <person name="Gachon C.M."/>
            <person name="Gaulin E."/>
            <person name="Govers F."/>
            <person name="Grenville-Briggs L."/>
            <person name="Horner N."/>
            <person name="Hostetler J."/>
            <person name="Jiang R.H."/>
            <person name="Johnson J."/>
            <person name="Krajaejun T."/>
            <person name="Lin H."/>
            <person name="Meijer H.J."/>
            <person name="Moore B."/>
            <person name="Morris P."/>
            <person name="Phuntmart V."/>
            <person name="Puiu D."/>
            <person name="Shetty J."/>
            <person name="Stajich J.E."/>
            <person name="Tripathy S."/>
            <person name="Wawra S."/>
            <person name="van West P."/>
            <person name="Whitty B.R."/>
            <person name="Coutinho P.M."/>
            <person name="Henrissat B."/>
            <person name="Martin F."/>
            <person name="Thomas P.D."/>
            <person name="Tyler B.M."/>
            <person name="De Vries R.P."/>
            <person name="Kamoun S."/>
            <person name="Yandell M."/>
            <person name="Tisserat N."/>
            <person name="Buell C.R."/>
        </authorList>
    </citation>
    <scope>NUCLEOTIDE SEQUENCE</scope>
    <source>
        <strain evidence="5">DAOM:BR144</strain>
    </source>
</reference>
<keyword evidence="5" id="KW-1185">Reference proteome</keyword>
<dbReference type="eggNOG" id="ENOG502SQD6">
    <property type="taxonomic scope" value="Eukaryota"/>
</dbReference>
<dbReference type="EMBL" id="GL376635">
    <property type="status" value="NOT_ANNOTATED_CDS"/>
    <property type="molecule type" value="Genomic_DNA"/>
</dbReference>
<keyword evidence="2" id="KW-1133">Transmembrane helix</keyword>
<sequence length="293" mass="31441">VACAASAGILLGLSLLLPYWTKIVPITDNASISASHDEARREAELTLGIWGSCIAVQSTETDSLSGNQTRAAPLTSGGGSSFTCASYYDTEVVGIRCTDLPGFTGSDSSCVRVTEEESASLCSSESPAAVLLTSDVDNRILVSEWLCIINNVCGNYAKASIALVYISSAFAITTFMLLFLGVACSSIESCVARIGSFAAITMAFLQSTLTVFWYFETQGMPSFQTSNLRYGTSFYLNAISILLQVVAFVSARGHLRLEEDADEQLDKEFRTMINEKPQKSASNNEMEGSHKVV</sequence>
<dbReference type="HOGENOM" id="CLU_840637_0_0_1"/>
<protein>
    <recommendedName>
        <fullName evidence="6">TRP C-terminal domain-containing protein</fullName>
    </recommendedName>
</protein>
<dbReference type="EnsemblProtists" id="PYU1_T006721">
    <property type="protein sequence ID" value="PYU1_T006721"/>
    <property type="gene ID" value="PYU1_G006709"/>
</dbReference>
<evidence type="ECO:0000256" key="1">
    <source>
        <dbReference type="SAM" id="MobiDB-lite"/>
    </source>
</evidence>
<feature type="transmembrane region" description="Helical" evidence="2">
    <location>
        <begin position="234"/>
        <end position="251"/>
    </location>
</feature>
<accession>K3WP29</accession>
<feature type="chain" id="PRO_5003872250" description="TRP C-terminal domain-containing protein" evidence="3">
    <location>
        <begin position="24"/>
        <end position="293"/>
    </location>
</feature>
<evidence type="ECO:0000256" key="2">
    <source>
        <dbReference type="SAM" id="Phobius"/>
    </source>
</evidence>
<dbReference type="Proteomes" id="UP000019132">
    <property type="component" value="Unassembled WGS sequence"/>
</dbReference>
<evidence type="ECO:0000256" key="3">
    <source>
        <dbReference type="SAM" id="SignalP"/>
    </source>
</evidence>
<evidence type="ECO:0000313" key="5">
    <source>
        <dbReference type="Proteomes" id="UP000019132"/>
    </source>
</evidence>
<proteinExistence type="predicted"/>
<reference evidence="5" key="2">
    <citation type="submission" date="2010-04" db="EMBL/GenBank/DDBJ databases">
        <authorList>
            <person name="Buell R."/>
            <person name="Hamilton J."/>
            <person name="Hostetler J."/>
        </authorList>
    </citation>
    <scope>NUCLEOTIDE SEQUENCE [LARGE SCALE GENOMIC DNA]</scope>
    <source>
        <strain evidence="5">DAOM:BR144</strain>
    </source>
</reference>
<name>K3WP29_GLOUD</name>
<feature type="transmembrane region" description="Helical" evidence="2">
    <location>
        <begin position="194"/>
        <end position="214"/>
    </location>
</feature>
<keyword evidence="2" id="KW-0812">Transmembrane</keyword>
<keyword evidence="3" id="KW-0732">Signal</keyword>
<feature type="transmembrane region" description="Helical" evidence="2">
    <location>
        <begin position="162"/>
        <end position="182"/>
    </location>
</feature>
<evidence type="ECO:0000313" key="4">
    <source>
        <dbReference type="EnsemblProtists" id="PYU1_T006721"/>
    </source>
</evidence>